<sequence length="113" mass="13110">MSENEISSDAIYQRSLSELKWILIAWAISCTWVVGYCFVFGYEVDPANLDLVIGMPAWVFWGVLLPWCLSTAFTIWFSLFQMTDQPLPQEPDTIHRRSESDHHVSTDIDRTHE</sequence>
<evidence type="ECO:0000313" key="3">
    <source>
        <dbReference type="EMBL" id="QDT13261.1"/>
    </source>
</evidence>
<dbReference type="OrthoDB" id="290233at2"/>
<name>A0A517P1L4_9BACT</name>
<gene>
    <name evidence="3" type="ORF">K239x_52790</name>
</gene>
<organism evidence="3 4">
    <name type="scientific">Stieleria marina</name>
    <dbReference type="NCBI Taxonomy" id="1930275"/>
    <lineage>
        <taxon>Bacteria</taxon>
        <taxon>Pseudomonadati</taxon>
        <taxon>Planctomycetota</taxon>
        <taxon>Planctomycetia</taxon>
        <taxon>Pirellulales</taxon>
        <taxon>Pirellulaceae</taxon>
        <taxon>Stieleria</taxon>
    </lineage>
</organism>
<keyword evidence="4" id="KW-1185">Reference proteome</keyword>
<evidence type="ECO:0000256" key="1">
    <source>
        <dbReference type="SAM" id="MobiDB-lite"/>
    </source>
</evidence>
<feature type="transmembrane region" description="Helical" evidence="2">
    <location>
        <begin position="58"/>
        <end position="79"/>
    </location>
</feature>
<protein>
    <submittedName>
        <fullName evidence="3">Uncharacterized protein</fullName>
    </submittedName>
</protein>
<dbReference type="Proteomes" id="UP000319817">
    <property type="component" value="Chromosome"/>
</dbReference>
<feature type="region of interest" description="Disordered" evidence="1">
    <location>
        <begin position="90"/>
        <end position="113"/>
    </location>
</feature>
<feature type="compositionally biased region" description="Basic and acidic residues" evidence="1">
    <location>
        <begin position="92"/>
        <end position="113"/>
    </location>
</feature>
<dbReference type="EMBL" id="CP036526">
    <property type="protein sequence ID" value="QDT13261.1"/>
    <property type="molecule type" value="Genomic_DNA"/>
</dbReference>
<evidence type="ECO:0000256" key="2">
    <source>
        <dbReference type="SAM" id="Phobius"/>
    </source>
</evidence>
<accession>A0A517P1L4</accession>
<keyword evidence="2" id="KW-0472">Membrane</keyword>
<proteinExistence type="predicted"/>
<keyword evidence="2" id="KW-1133">Transmembrane helix</keyword>
<reference evidence="3 4" key="1">
    <citation type="submission" date="2019-02" db="EMBL/GenBank/DDBJ databases">
        <title>Deep-cultivation of Planctomycetes and their phenomic and genomic characterization uncovers novel biology.</title>
        <authorList>
            <person name="Wiegand S."/>
            <person name="Jogler M."/>
            <person name="Boedeker C."/>
            <person name="Pinto D."/>
            <person name="Vollmers J."/>
            <person name="Rivas-Marin E."/>
            <person name="Kohn T."/>
            <person name="Peeters S.H."/>
            <person name="Heuer A."/>
            <person name="Rast P."/>
            <person name="Oberbeckmann S."/>
            <person name="Bunk B."/>
            <person name="Jeske O."/>
            <person name="Meyerdierks A."/>
            <person name="Storesund J.E."/>
            <person name="Kallscheuer N."/>
            <person name="Luecker S."/>
            <person name="Lage O.M."/>
            <person name="Pohl T."/>
            <person name="Merkel B.J."/>
            <person name="Hornburger P."/>
            <person name="Mueller R.-W."/>
            <person name="Bruemmer F."/>
            <person name="Labrenz M."/>
            <person name="Spormann A.M."/>
            <person name="Op den Camp H."/>
            <person name="Overmann J."/>
            <person name="Amann R."/>
            <person name="Jetten M.S.M."/>
            <person name="Mascher T."/>
            <person name="Medema M.H."/>
            <person name="Devos D.P."/>
            <person name="Kaster A.-K."/>
            <person name="Ovreas L."/>
            <person name="Rohde M."/>
            <person name="Galperin M.Y."/>
            <person name="Jogler C."/>
        </authorList>
    </citation>
    <scope>NUCLEOTIDE SEQUENCE [LARGE SCALE GENOMIC DNA]</scope>
    <source>
        <strain evidence="3 4">K23_9</strain>
    </source>
</reference>
<keyword evidence="2" id="KW-0812">Transmembrane</keyword>
<dbReference type="RefSeq" id="WP_145421024.1">
    <property type="nucleotide sequence ID" value="NZ_CP036526.1"/>
</dbReference>
<dbReference type="AlphaFoldDB" id="A0A517P1L4"/>
<evidence type="ECO:0000313" key="4">
    <source>
        <dbReference type="Proteomes" id="UP000319817"/>
    </source>
</evidence>
<feature type="transmembrane region" description="Helical" evidence="2">
    <location>
        <begin position="21"/>
        <end position="42"/>
    </location>
</feature>